<sequence>CANPVTRREIRQLSQGERTAFFNAFKELRRRGTFDFYPNVHLDNSPVIHGNSVFLPWHRRFVRDLEVALQSIDPSVTVPYWDWTIDSQNPAASPVFTAGYAGGNGSGEDNCVQSGPFANYEVSVPEPHCLTRDFNQGNGISTWWPAESLRLMVSDADTYTELREGLEFGQHGNVHLGIRGDMSTMYAPNDPIFFLHHAMCDKVWSVWQ</sequence>
<gene>
    <name evidence="5" type="ORF">BJ085DRAFT_7071</name>
</gene>
<dbReference type="GO" id="GO:0046872">
    <property type="term" value="F:metal ion binding"/>
    <property type="evidence" value="ECO:0007669"/>
    <property type="project" value="UniProtKB-KW"/>
</dbReference>
<organism evidence="5 6">
    <name type="scientific">Dimargaris cristalligena</name>
    <dbReference type="NCBI Taxonomy" id="215637"/>
    <lineage>
        <taxon>Eukaryota</taxon>
        <taxon>Fungi</taxon>
        <taxon>Fungi incertae sedis</taxon>
        <taxon>Zoopagomycota</taxon>
        <taxon>Kickxellomycotina</taxon>
        <taxon>Dimargaritomycetes</taxon>
        <taxon>Dimargaritales</taxon>
        <taxon>Dimargaritaceae</taxon>
        <taxon>Dimargaris</taxon>
    </lineage>
</organism>
<dbReference type="STRING" id="215637.A0A4P9ZVA0"/>
<evidence type="ECO:0000259" key="4">
    <source>
        <dbReference type="PROSITE" id="PS00498"/>
    </source>
</evidence>
<feature type="non-terminal residue" evidence="5">
    <location>
        <position position="208"/>
    </location>
</feature>
<evidence type="ECO:0000313" key="6">
    <source>
        <dbReference type="Proteomes" id="UP000268162"/>
    </source>
</evidence>
<dbReference type="PROSITE" id="PS00497">
    <property type="entry name" value="TYROSINASE_1"/>
    <property type="match status" value="1"/>
</dbReference>
<feature type="domain" description="Tyrosinase copper-binding" evidence="4">
    <location>
        <begin position="190"/>
        <end position="201"/>
    </location>
</feature>
<keyword evidence="2" id="KW-0186">Copper</keyword>
<dbReference type="InterPro" id="IPR050316">
    <property type="entry name" value="Tyrosinase/Hemocyanin"/>
</dbReference>
<dbReference type="Pfam" id="PF00264">
    <property type="entry name" value="Tyrosinase"/>
    <property type="match status" value="1"/>
</dbReference>
<dbReference type="PROSITE" id="PS00498">
    <property type="entry name" value="TYROSINASE_2"/>
    <property type="match status" value="1"/>
</dbReference>
<dbReference type="GO" id="GO:0016491">
    <property type="term" value="F:oxidoreductase activity"/>
    <property type="evidence" value="ECO:0007669"/>
    <property type="project" value="InterPro"/>
</dbReference>
<dbReference type="InterPro" id="IPR002227">
    <property type="entry name" value="Tyrosinase_Cu-bd"/>
</dbReference>
<evidence type="ECO:0000256" key="2">
    <source>
        <dbReference type="ARBA" id="ARBA00023008"/>
    </source>
</evidence>
<protein>
    <recommendedName>
        <fullName evidence="3 4">Tyrosinase copper-binding domain-containing protein</fullName>
    </recommendedName>
</protein>
<keyword evidence="1" id="KW-0479">Metal-binding</keyword>
<dbReference type="AlphaFoldDB" id="A0A4P9ZVA0"/>
<proteinExistence type="predicted"/>
<keyword evidence="6" id="KW-1185">Reference proteome</keyword>
<dbReference type="PRINTS" id="PR00092">
    <property type="entry name" value="TYROSINASE"/>
</dbReference>
<feature type="domain" description="Tyrosinase copper-binding" evidence="3">
    <location>
        <begin position="49"/>
        <end position="66"/>
    </location>
</feature>
<evidence type="ECO:0000256" key="1">
    <source>
        <dbReference type="ARBA" id="ARBA00022723"/>
    </source>
</evidence>
<name>A0A4P9ZVA0_9FUNG</name>
<evidence type="ECO:0000259" key="3">
    <source>
        <dbReference type="PROSITE" id="PS00497"/>
    </source>
</evidence>
<accession>A0A4P9ZVA0</accession>
<dbReference type="Gene3D" id="1.10.1280.10">
    <property type="entry name" value="Di-copper center containing domain from catechol oxidase"/>
    <property type="match status" value="1"/>
</dbReference>
<dbReference type="InterPro" id="IPR008922">
    <property type="entry name" value="Di-copper_centre_dom_sf"/>
</dbReference>
<feature type="non-terminal residue" evidence="5">
    <location>
        <position position="1"/>
    </location>
</feature>
<dbReference type="PANTHER" id="PTHR11474:SF126">
    <property type="entry name" value="TYROSINASE-LIKE PROTEIN TYR-1-RELATED"/>
    <property type="match status" value="1"/>
</dbReference>
<evidence type="ECO:0000313" key="5">
    <source>
        <dbReference type="EMBL" id="RKP37505.1"/>
    </source>
</evidence>
<dbReference type="Proteomes" id="UP000268162">
    <property type="component" value="Unassembled WGS sequence"/>
</dbReference>
<dbReference type="PANTHER" id="PTHR11474">
    <property type="entry name" value="TYROSINASE FAMILY MEMBER"/>
    <property type="match status" value="1"/>
</dbReference>
<dbReference type="EMBL" id="ML002485">
    <property type="protein sequence ID" value="RKP37505.1"/>
    <property type="molecule type" value="Genomic_DNA"/>
</dbReference>
<reference evidence="6" key="1">
    <citation type="journal article" date="2018" name="Nat. Microbiol.">
        <title>Leveraging single-cell genomics to expand the fungal tree of life.</title>
        <authorList>
            <person name="Ahrendt S.R."/>
            <person name="Quandt C.A."/>
            <person name="Ciobanu D."/>
            <person name="Clum A."/>
            <person name="Salamov A."/>
            <person name="Andreopoulos B."/>
            <person name="Cheng J.F."/>
            <person name="Woyke T."/>
            <person name="Pelin A."/>
            <person name="Henrissat B."/>
            <person name="Reynolds N.K."/>
            <person name="Benny G.L."/>
            <person name="Smith M.E."/>
            <person name="James T.Y."/>
            <person name="Grigoriev I.V."/>
        </authorList>
    </citation>
    <scope>NUCLEOTIDE SEQUENCE [LARGE SCALE GENOMIC DNA]</scope>
    <source>
        <strain evidence="6">RSA 468</strain>
    </source>
</reference>
<dbReference type="SUPFAM" id="SSF48056">
    <property type="entry name" value="Di-copper centre-containing domain"/>
    <property type="match status" value="1"/>
</dbReference>